<evidence type="ECO:0000256" key="1">
    <source>
        <dbReference type="ARBA" id="ARBA00008894"/>
    </source>
</evidence>
<feature type="non-terminal residue" evidence="13">
    <location>
        <position position="2102"/>
    </location>
</feature>
<dbReference type="SUPFAM" id="SSF52540">
    <property type="entry name" value="P-loop containing nucleoside triphosphate hydrolases"/>
    <property type="match status" value="2"/>
</dbReference>
<evidence type="ECO:0000313" key="14">
    <source>
        <dbReference type="Proteomes" id="UP000092600"/>
    </source>
</evidence>
<feature type="domain" description="Disease resistance R13L4/SHOC-2-like LRR" evidence="11">
    <location>
        <begin position="1455"/>
        <end position="1597"/>
    </location>
</feature>
<dbReference type="GO" id="GO:0002758">
    <property type="term" value="P:innate immune response-activating signaling pathway"/>
    <property type="evidence" value="ECO:0007669"/>
    <property type="project" value="UniProtKB-ARBA"/>
</dbReference>
<evidence type="ECO:0000256" key="7">
    <source>
        <dbReference type="SAM" id="Coils"/>
    </source>
</evidence>
<dbReference type="Gene3D" id="1.10.8.430">
    <property type="entry name" value="Helical domain of apoptotic protease-activating factors"/>
    <property type="match status" value="2"/>
</dbReference>
<dbReference type="InterPro" id="IPR056789">
    <property type="entry name" value="LRR_R13L1-DRL21"/>
</dbReference>
<dbReference type="Gene3D" id="1.10.10.10">
    <property type="entry name" value="Winged helix-like DNA-binding domain superfamily/Winged helix DNA-binding domain"/>
    <property type="match status" value="1"/>
</dbReference>
<evidence type="ECO:0000256" key="4">
    <source>
        <dbReference type="ARBA" id="ARBA00022741"/>
    </source>
</evidence>
<keyword evidence="7" id="KW-0175">Coiled coil</keyword>
<dbReference type="GO" id="GO:0042742">
    <property type="term" value="P:defense response to bacterium"/>
    <property type="evidence" value="ECO:0007669"/>
    <property type="project" value="UniProtKB-ARBA"/>
</dbReference>
<accession>A0A199VVR6</accession>
<organism evidence="13 14">
    <name type="scientific">Ananas comosus</name>
    <name type="common">Pineapple</name>
    <name type="synonym">Ananas ananas</name>
    <dbReference type="NCBI Taxonomy" id="4615"/>
    <lineage>
        <taxon>Eukaryota</taxon>
        <taxon>Viridiplantae</taxon>
        <taxon>Streptophyta</taxon>
        <taxon>Embryophyta</taxon>
        <taxon>Tracheophyta</taxon>
        <taxon>Spermatophyta</taxon>
        <taxon>Magnoliopsida</taxon>
        <taxon>Liliopsida</taxon>
        <taxon>Poales</taxon>
        <taxon>Bromeliaceae</taxon>
        <taxon>Bromelioideae</taxon>
        <taxon>Ananas</taxon>
    </lineage>
</organism>
<protein>
    <submittedName>
        <fullName evidence="13">Putative disease resistance protein RGA3</fullName>
    </submittedName>
</protein>
<dbReference type="InterPro" id="IPR058922">
    <property type="entry name" value="WHD_DRP"/>
</dbReference>
<name>A0A199VVR6_ANACO</name>
<dbReference type="Proteomes" id="UP000092600">
    <property type="component" value="Unassembled WGS sequence"/>
</dbReference>
<dbReference type="EMBL" id="LSRQ01000760">
    <property type="protein sequence ID" value="OAY81026.1"/>
    <property type="molecule type" value="Genomic_DNA"/>
</dbReference>
<evidence type="ECO:0000256" key="3">
    <source>
        <dbReference type="ARBA" id="ARBA00022737"/>
    </source>
</evidence>
<dbReference type="Pfam" id="PF25019">
    <property type="entry name" value="LRR_R13L1-DRL21"/>
    <property type="match status" value="1"/>
</dbReference>
<evidence type="ECO:0000256" key="2">
    <source>
        <dbReference type="ARBA" id="ARBA00022614"/>
    </source>
</evidence>
<dbReference type="SUPFAM" id="SSF52058">
    <property type="entry name" value="L domain-like"/>
    <property type="match status" value="2"/>
</dbReference>
<keyword evidence="5" id="KW-0611">Plant defense</keyword>
<evidence type="ECO:0000313" key="13">
    <source>
        <dbReference type="EMBL" id="OAY81026.1"/>
    </source>
</evidence>
<feature type="domain" description="Disease resistance R13L4/SHOC-2-like LRR" evidence="11">
    <location>
        <begin position="583"/>
        <end position="950"/>
    </location>
</feature>
<dbReference type="PANTHER" id="PTHR36766:SF70">
    <property type="entry name" value="DISEASE RESISTANCE PROTEIN RGA4"/>
    <property type="match status" value="1"/>
</dbReference>
<dbReference type="GO" id="GO:0009626">
    <property type="term" value="P:plant-type hypersensitive response"/>
    <property type="evidence" value="ECO:0007669"/>
    <property type="project" value="UniProtKB-ARBA"/>
</dbReference>
<dbReference type="STRING" id="4615.A0A199VVR6"/>
<dbReference type="InterPro" id="IPR042197">
    <property type="entry name" value="Apaf_helical"/>
</dbReference>
<dbReference type="Pfam" id="PF18052">
    <property type="entry name" value="Rx_N"/>
    <property type="match status" value="2"/>
</dbReference>
<evidence type="ECO:0000259" key="12">
    <source>
        <dbReference type="Pfam" id="PF25019"/>
    </source>
</evidence>
<evidence type="ECO:0000259" key="8">
    <source>
        <dbReference type="Pfam" id="PF00931"/>
    </source>
</evidence>
<dbReference type="Pfam" id="PF00931">
    <property type="entry name" value="NB-ARC"/>
    <property type="match status" value="1"/>
</dbReference>
<keyword evidence="3" id="KW-0677">Repeat</keyword>
<dbReference type="FunFam" id="1.10.10.10:FF:000322">
    <property type="entry name" value="Probable disease resistance protein At1g63360"/>
    <property type="match status" value="2"/>
</dbReference>
<evidence type="ECO:0000256" key="5">
    <source>
        <dbReference type="ARBA" id="ARBA00022821"/>
    </source>
</evidence>
<dbReference type="Gene3D" id="3.40.50.300">
    <property type="entry name" value="P-loop containing nucleotide triphosphate hydrolases"/>
    <property type="match status" value="1"/>
</dbReference>
<dbReference type="GO" id="GO:0005524">
    <property type="term" value="F:ATP binding"/>
    <property type="evidence" value="ECO:0007669"/>
    <property type="project" value="UniProtKB-KW"/>
</dbReference>
<dbReference type="Pfam" id="PF23598">
    <property type="entry name" value="LRR_14"/>
    <property type="match status" value="2"/>
</dbReference>
<gene>
    <name evidence="13" type="ORF">ACMD2_23062</name>
</gene>
<evidence type="ECO:0000259" key="9">
    <source>
        <dbReference type="Pfam" id="PF18052"/>
    </source>
</evidence>
<dbReference type="InterPro" id="IPR002182">
    <property type="entry name" value="NB-ARC"/>
</dbReference>
<reference evidence="13 14" key="1">
    <citation type="journal article" date="2016" name="DNA Res.">
        <title>The draft genome of MD-2 pineapple using hybrid error correction of long reads.</title>
        <authorList>
            <person name="Redwan R.M."/>
            <person name="Saidin A."/>
            <person name="Kumar S.V."/>
        </authorList>
    </citation>
    <scope>NUCLEOTIDE SEQUENCE [LARGE SCALE GENOMIC DNA]</scope>
    <source>
        <strain evidence="14">cv. MD2</strain>
        <tissue evidence="13">Leaf</tissue>
    </source>
</reference>
<feature type="domain" description="Disease resistance N-terminal" evidence="9">
    <location>
        <begin position="31"/>
        <end position="109"/>
    </location>
</feature>
<keyword evidence="6" id="KW-0067">ATP-binding</keyword>
<feature type="domain" description="Disease resistance N-terminal" evidence="9">
    <location>
        <begin position="1104"/>
        <end position="1179"/>
    </location>
</feature>
<dbReference type="InterPro" id="IPR032675">
    <property type="entry name" value="LRR_dom_sf"/>
</dbReference>
<dbReference type="InterPro" id="IPR003591">
    <property type="entry name" value="Leu-rich_rpt_typical-subtyp"/>
</dbReference>
<dbReference type="InterPro" id="IPR036388">
    <property type="entry name" value="WH-like_DNA-bd_sf"/>
</dbReference>
<dbReference type="Pfam" id="PF23559">
    <property type="entry name" value="WHD_DRP"/>
    <property type="match status" value="3"/>
</dbReference>
<comment type="caution">
    <text evidence="13">The sequence shown here is derived from an EMBL/GenBank/DDBJ whole genome shotgun (WGS) entry which is preliminary data.</text>
</comment>
<feature type="domain" description="Disease resistance protein winged helix" evidence="10">
    <location>
        <begin position="1616"/>
        <end position="1670"/>
    </location>
</feature>
<evidence type="ECO:0000259" key="10">
    <source>
        <dbReference type="Pfam" id="PF23559"/>
    </source>
</evidence>
<dbReference type="PRINTS" id="PR00364">
    <property type="entry name" value="DISEASERSIST"/>
</dbReference>
<sequence>MNSKNLQSKKDFGQAPPHMQMPGLEVLFGICAEKLAALIHDKAAAILGVKEELGKLQRRMDRIDCALKDAGWRRTDKEAATTTSCWLSELKSILHEAGDVFDDCRSEGGKLLDNELPSASSGLSILRCIPLISNFNSVPFRNKLADRIRKLNNRIDEVAKDAWILNLEPVRSEGRAASTLYTRETCEIVEADVVGREIEDATDRLADVIATNDRRNFQVTAVTGMGGIGKTTLAQKVYNNPRIRENFRVRIWICISQKYSAVQLLQEITRKAGGSHGSAERVSELLPILSWTLAGRSIFLVLDDVWQSDVWTDLLRNPLQNGAASGCILVTTRDQNVAMRMGAKHIHQVEKMTVDSGWELLCKKTYLEEDAQSLRSVGVQIVNKCGGLPLAIKVIAGVLTTKEKSRKEWERVLKSNAWSMSELPEEFRGALYLSYDDLPPHLKQCFLSLCLYPEDDVHSIRDLRRMWVAEGFVNQEEGSIMEELAEQYYFELIRRSLLQPHPLYVDQGRCRIHDLLRSLGQYLSRGESYYGDSQSLDATAISKLRRLSIAESEEIVTIPGSETERLRLRTLLLTKSPPRIEHNLFSRVPYLQVLILNGKGIECVPNSVANLIHLRLLDLDRTSISMLPCSIGSLTNLQTLNLQHCEFLNTLPRSITHLCSLRRLGLLGTPLRRVPEGIGRLQLLNDLEGFIINAGDSCNTERNSWDLEELESLGQLRWLQLSILGGKRNANSVQSTDGIIDQSLTVTHPRNRAFVLEDKAFLKELDISCRPQTEREKVSPYTEVEISKIEDIFEKLQPPPCLEELRIQNFYGEQFSSWMSLPSLGAYFPYLTYVSFIGLQLCSQLPPLGQLPHLRYLQIREALAIVTIGPELLGNGVGDGVHAATVFPKLEFLILVNMPNWEEWSLVGSETGNSSSRSLRVMPRLEVLRVRDCPKLRALPNGLQQLRALRIFNVARAHSLSVIEDFLFITELKIEMNNGIERVSNLPGLKKLTIWDTPALKCVNNLVALQCLELQDYSRESIPEWLLRLVQQRLHLRDNNLQLVMRCSAAVIQRCLKGGPDWPIIKCFSRVSAYTEDRSIYLEYTKQTGTITQMATLDALFGNCSEKLAALIQDEVAMILGVKEELRKLQRRMKRIDGALKKVERERTEDAAWLNELQSILHEANDVFDELRYELPSASSSVLSILCCLPIFSFFNSIRVRHNLAERIRDLNNRIDAVAKDQWIFNLESVNATVEEEGEDAQSLRSVGVQIVNKCGGLPLAIKVIAGVLTTKEKSRKEWEKVLKSNAWSMSELPKEFTGALYLSYDDLPPHLKQCFLSLCLYPEDDVHRICDLRRMWVAEGFVKQEEGLTMEELAEQYYFELIRRSLLQPDPRHVDKSRCKVHDLLRSLSQYLSRDESYYGDPQSLDATAISKLRRLSIAGSGEIVTIPGPETEQLRLSTLLLIKSPPRIERNLFSRVPYLQVLILNGKGIECVPDSVGNLIHLRLLDLNRTNISNLPDSIGFLKNLQTLNLRHCKFLNTLPRSITRLCSLRRLGLSRTPLRCVPEGIGRLQLLNDLDGFVINADVSCNTERNSWDLEELKSLGQLRWLKLSILGGKRNANSVHSADDLIVQPPTMWVAEGFVKQEEGLIMEELADQYYSELIRRSLLQPDPRYVDQGMCTVHDLLRSLAQYLSRGESYYGDPQSLDATAISKLARLSIAENGEIVTIPDGSCNTEQNSWDLEEMRSLGQLRLLQLSILGGEQNANSVQSTDDIIDQPLTVTHLRNRAFVLEDKAFLKYLAISCTPQTERAEALPYTEEEISNIEDTFEKLHPPTCLETLFLANFYSHHMPSWLLSSSLGTYLPHLTYVKFIGLPLCPQIPPLGQLPHLRFLRIEDALAIVTIGPELLGNGVGDGVHAATAFPKLEFLIMKGMPNWEEWSLVGSETGNSSSCSLRVMPRLEQLYVIDCPKLRALPKGLQQLRALRILRATRAHSLSVIEDFLFITELKIYINNGMERVSNLPALRKLTIYDTPALKCVDNLVALQYLELEDYSMKSLPEWLLRLVQQRAHLRDENLQLVMRCKAAVIQRCLRGGPDWPIIECFSRVSAYTKDRSAYLEYTKQ</sequence>
<dbReference type="InterPro" id="IPR027417">
    <property type="entry name" value="P-loop_NTPase"/>
</dbReference>
<feature type="domain" description="Disease resistance protein winged helix" evidence="10">
    <location>
        <begin position="451"/>
        <end position="519"/>
    </location>
</feature>
<feature type="coiled-coil region" evidence="7">
    <location>
        <begin position="1119"/>
        <end position="1174"/>
    </location>
</feature>
<keyword evidence="4" id="KW-0547">Nucleotide-binding</keyword>
<feature type="domain" description="R13L1/DRL21-like LRR repeat region" evidence="12">
    <location>
        <begin position="1769"/>
        <end position="1876"/>
    </location>
</feature>
<feature type="domain" description="NB-ARC" evidence="8">
    <location>
        <begin position="202"/>
        <end position="366"/>
    </location>
</feature>
<dbReference type="GO" id="GO:0043531">
    <property type="term" value="F:ADP binding"/>
    <property type="evidence" value="ECO:0007669"/>
    <property type="project" value="InterPro"/>
</dbReference>
<dbReference type="InterPro" id="IPR041118">
    <property type="entry name" value="Rx_N"/>
</dbReference>
<comment type="similarity">
    <text evidence="1">Belongs to the disease resistance NB-LRR family.</text>
</comment>
<dbReference type="PANTHER" id="PTHR36766">
    <property type="entry name" value="PLANT BROAD-SPECTRUM MILDEW RESISTANCE PROTEIN RPW8"/>
    <property type="match status" value="1"/>
</dbReference>
<keyword evidence="2" id="KW-0433">Leucine-rich repeat</keyword>
<feature type="domain" description="Disease resistance protein winged helix" evidence="10">
    <location>
        <begin position="1321"/>
        <end position="1389"/>
    </location>
</feature>
<dbReference type="Gene3D" id="1.20.5.4130">
    <property type="match status" value="2"/>
</dbReference>
<dbReference type="Gene3D" id="3.80.10.10">
    <property type="entry name" value="Ribonuclease Inhibitor"/>
    <property type="match status" value="4"/>
</dbReference>
<dbReference type="InterPro" id="IPR055414">
    <property type="entry name" value="LRR_R13L4/SHOC2-like"/>
</dbReference>
<proteinExistence type="inferred from homology"/>
<evidence type="ECO:0000256" key="6">
    <source>
        <dbReference type="ARBA" id="ARBA00022840"/>
    </source>
</evidence>
<evidence type="ECO:0000259" key="11">
    <source>
        <dbReference type="Pfam" id="PF23598"/>
    </source>
</evidence>
<dbReference type="SMART" id="SM00369">
    <property type="entry name" value="LRR_TYP"/>
    <property type="match status" value="6"/>
</dbReference>